<name>A0AAV7J8P1_COTGL</name>
<organism evidence="1 2">
    <name type="scientific">Cotesia glomerata</name>
    <name type="common">Lepidopteran parasitic wasp</name>
    <name type="synonym">Apanteles glomeratus</name>
    <dbReference type="NCBI Taxonomy" id="32391"/>
    <lineage>
        <taxon>Eukaryota</taxon>
        <taxon>Metazoa</taxon>
        <taxon>Ecdysozoa</taxon>
        <taxon>Arthropoda</taxon>
        <taxon>Hexapoda</taxon>
        <taxon>Insecta</taxon>
        <taxon>Pterygota</taxon>
        <taxon>Neoptera</taxon>
        <taxon>Endopterygota</taxon>
        <taxon>Hymenoptera</taxon>
        <taxon>Apocrita</taxon>
        <taxon>Ichneumonoidea</taxon>
        <taxon>Braconidae</taxon>
        <taxon>Microgastrinae</taxon>
        <taxon>Cotesia</taxon>
    </lineage>
</organism>
<protein>
    <submittedName>
        <fullName evidence="1">Uncharacterized protein</fullName>
    </submittedName>
</protein>
<evidence type="ECO:0000313" key="1">
    <source>
        <dbReference type="EMBL" id="KAH0568706.1"/>
    </source>
</evidence>
<comment type="caution">
    <text evidence="1">The sequence shown here is derived from an EMBL/GenBank/DDBJ whole genome shotgun (WGS) entry which is preliminary data.</text>
</comment>
<keyword evidence="2" id="KW-1185">Reference proteome</keyword>
<accession>A0AAV7J8P1</accession>
<proteinExistence type="predicted"/>
<evidence type="ECO:0000313" key="2">
    <source>
        <dbReference type="Proteomes" id="UP000826195"/>
    </source>
</evidence>
<dbReference type="Proteomes" id="UP000826195">
    <property type="component" value="Unassembled WGS sequence"/>
</dbReference>
<reference evidence="1 2" key="1">
    <citation type="journal article" date="2021" name="J. Hered.">
        <title>A chromosome-level genome assembly of the parasitoid wasp, Cotesia glomerata (Hymenoptera: Braconidae).</title>
        <authorList>
            <person name="Pinto B.J."/>
            <person name="Weis J.J."/>
            <person name="Gamble T."/>
            <person name="Ode P.J."/>
            <person name="Paul R."/>
            <person name="Zaspel J.M."/>
        </authorList>
    </citation>
    <scope>NUCLEOTIDE SEQUENCE [LARGE SCALE GENOMIC DNA]</scope>
    <source>
        <strain evidence="1">CgM1</strain>
    </source>
</reference>
<dbReference type="EMBL" id="JAHXZJ010000001">
    <property type="protein sequence ID" value="KAH0568706.1"/>
    <property type="molecule type" value="Genomic_DNA"/>
</dbReference>
<sequence>MSRKYSGLRRQPPEMGACDRIRILSLPILPVNVRTYNHQDDGFTKRGLSAFRWQETPKDEKDRVVGTRQVVRGDRNA</sequence>
<gene>
    <name evidence="1" type="ORF">KQX54_021396</name>
</gene>
<dbReference type="AlphaFoldDB" id="A0AAV7J8P1"/>